<evidence type="ECO:0000313" key="2">
    <source>
        <dbReference type="Proteomes" id="UP000008963"/>
    </source>
</evidence>
<dbReference type="OrthoDB" id="5293825at2"/>
<dbReference type="PANTHER" id="PTHR31793">
    <property type="entry name" value="4-HYDROXYBENZOYL-COA THIOESTERASE FAMILY MEMBER"/>
    <property type="match status" value="1"/>
</dbReference>
<protein>
    <recommendedName>
        <fullName evidence="3">Thioesterase</fullName>
    </recommendedName>
</protein>
<dbReference type="PANTHER" id="PTHR31793:SF24">
    <property type="entry name" value="LONG-CHAIN ACYL-COA THIOESTERASE FADM"/>
    <property type="match status" value="1"/>
</dbReference>
<dbReference type="EMBL" id="FQ312005">
    <property type="protein sequence ID" value="CBW26285.1"/>
    <property type="molecule type" value="Genomic_DNA"/>
</dbReference>
<dbReference type="KEGG" id="bmx:BMS_1422"/>
<accession>E1X058</accession>
<sequence>MISFEYPLTILEKHLDTFGHVNNAVYLSLYEEARWDFITKGGFGLREIQEKKVGPVVLELNIKFSAELKNREDIVIHSKVLGMKNSLVMEMEQSMIKSDGTVASTMIIAFGLFDLNRRKLIPPTDDWKKAIGDES</sequence>
<dbReference type="RefSeq" id="WP_014244069.1">
    <property type="nucleotide sequence ID" value="NC_016620.1"/>
</dbReference>
<dbReference type="Gene3D" id="3.10.129.10">
    <property type="entry name" value="Hotdog Thioesterase"/>
    <property type="match status" value="1"/>
</dbReference>
<dbReference type="HOGENOM" id="CLU_101141_4_2_7"/>
<keyword evidence="2" id="KW-1185">Reference proteome</keyword>
<dbReference type="Proteomes" id="UP000008963">
    <property type="component" value="Chromosome"/>
</dbReference>
<organism evidence="1 2">
    <name type="scientific">Halobacteriovorax marinus (strain ATCC BAA-682 / DSM 15412 / SJ)</name>
    <name type="common">Bacteriovorax marinus</name>
    <dbReference type="NCBI Taxonomy" id="862908"/>
    <lineage>
        <taxon>Bacteria</taxon>
        <taxon>Pseudomonadati</taxon>
        <taxon>Bdellovibrionota</taxon>
        <taxon>Bacteriovoracia</taxon>
        <taxon>Bacteriovoracales</taxon>
        <taxon>Halobacteriovoraceae</taxon>
        <taxon>Halobacteriovorax</taxon>
    </lineage>
</organism>
<proteinExistence type="predicted"/>
<dbReference type="GO" id="GO:0047617">
    <property type="term" value="F:fatty acyl-CoA hydrolase activity"/>
    <property type="evidence" value="ECO:0007669"/>
    <property type="project" value="TreeGrafter"/>
</dbReference>
<dbReference type="SUPFAM" id="SSF54637">
    <property type="entry name" value="Thioesterase/thiol ester dehydrase-isomerase"/>
    <property type="match status" value="1"/>
</dbReference>
<dbReference type="AlphaFoldDB" id="E1X058"/>
<gene>
    <name evidence="1" type="ordered locus">BMS_1422</name>
</gene>
<dbReference type="PATRIC" id="fig|862908.3.peg.1354"/>
<dbReference type="eggNOG" id="COG0824">
    <property type="taxonomic scope" value="Bacteria"/>
</dbReference>
<name>E1X058_HALMS</name>
<dbReference type="InterPro" id="IPR029069">
    <property type="entry name" value="HotDog_dom_sf"/>
</dbReference>
<evidence type="ECO:0008006" key="3">
    <source>
        <dbReference type="Google" id="ProtNLM"/>
    </source>
</evidence>
<dbReference type="Pfam" id="PF13279">
    <property type="entry name" value="4HBT_2"/>
    <property type="match status" value="1"/>
</dbReference>
<reference evidence="2" key="1">
    <citation type="journal article" date="2013" name="ISME J.">
        <title>A small predatory core genome in the divergent marine Bacteriovorax marinus SJ and the terrestrial Bdellovibrio bacteriovorus.</title>
        <authorList>
            <person name="Crossman L.C."/>
            <person name="Chen H."/>
            <person name="Cerdeno-Tarraga A.M."/>
            <person name="Brooks K."/>
            <person name="Quail M.A."/>
            <person name="Pineiro S.A."/>
            <person name="Hobley L."/>
            <person name="Sockett R.E."/>
            <person name="Bentley S.D."/>
            <person name="Parkhill J."/>
            <person name="Williams H.N."/>
            <person name="Stine O.C."/>
        </authorList>
    </citation>
    <scope>NUCLEOTIDE SEQUENCE [LARGE SCALE GENOMIC DNA]</scope>
    <source>
        <strain evidence="2">ATCC BAA-682 / DSM 15412 / SJ</strain>
    </source>
</reference>
<dbReference type="CDD" id="cd00586">
    <property type="entry name" value="4HBT"/>
    <property type="match status" value="1"/>
</dbReference>
<dbReference type="STRING" id="862908.BMS_1422"/>
<evidence type="ECO:0000313" key="1">
    <source>
        <dbReference type="EMBL" id="CBW26285.1"/>
    </source>
</evidence>
<dbReference type="InterPro" id="IPR050563">
    <property type="entry name" value="4-hydroxybenzoyl-CoA_TE"/>
</dbReference>